<dbReference type="Proteomes" id="UP001595843">
    <property type="component" value="Unassembled WGS sequence"/>
</dbReference>
<organism evidence="2 3">
    <name type="scientific">Salinithrix halophila</name>
    <dbReference type="NCBI Taxonomy" id="1485204"/>
    <lineage>
        <taxon>Bacteria</taxon>
        <taxon>Bacillati</taxon>
        <taxon>Bacillota</taxon>
        <taxon>Bacilli</taxon>
        <taxon>Bacillales</taxon>
        <taxon>Thermoactinomycetaceae</taxon>
        <taxon>Salinithrix</taxon>
    </lineage>
</organism>
<gene>
    <name evidence="2" type="ORF">ACFOUO_03225</name>
</gene>
<dbReference type="EMBL" id="JBHSAP010000007">
    <property type="protein sequence ID" value="MFC4075815.1"/>
    <property type="molecule type" value="Genomic_DNA"/>
</dbReference>
<feature type="chain" id="PRO_5046438254" evidence="1">
    <location>
        <begin position="23"/>
        <end position="520"/>
    </location>
</feature>
<dbReference type="RefSeq" id="WP_380702092.1">
    <property type="nucleotide sequence ID" value="NZ_JBHSAP010000007.1"/>
</dbReference>
<evidence type="ECO:0000256" key="1">
    <source>
        <dbReference type="SAM" id="SignalP"/>
    </source>
</evidence>
<dbReference type="SUPFAM" id="SSF53850">
    <property type="entry name" value="Periplasmic binding protein-like II"/>
    <property type="match status" value="1"/>
</dbReference>
<reference evidence="3" key="1">
    <citation type="journal article" date="2019" name="Int. J. Syst. Evol. Microbiol.">
        <title>The Global Catalogue of Microorganisms (GCM) 10K type strain sequencing project: providing services to taxonomists for standard genome sequencing and annotation.</title>
        <authorList>
            <consortium name="The Broad Institute Genomics Platform"/>
            <consortium name="The Broad Institute Genome Sequencing Center for Infectious Disease"/>
            <person name="Wu L."/>
            <person name="Ma J."/>
        </authorList>
    </citation>
    <scope>NUCLEOTIDE SEQUENCE [LARGE SCALE GENOMIC DNA]</scope>
    <source>
        <strain evidence="3">IBRC-M 10813</strain>
    </source>
</reference>
<name>A0ABV8JBF9_9BACL</name>
<dbReference type="InterPro" id="IPR050490">
    <property type="entry name" value="Bact_solute-bd_prot1"/>
</dbReference>
<comment type="caution">
    <text evidence="2">The sequence shown here is derived from an EMBL/GenBank/DDBJ whole genome shotgun (WGS) entry which is preliminary data.</text>
</comment>
<dbReference type="PANTHER" id="PTHR43649">
    <property type="entry name" value="ARABINOSE-BINDING PROTEIN-RELATED"/>
    <property type="match status" value="1"/>
</dbReference>
<dbReference type="Pfam" id="PF13416">
    <property type="entry name" value="SBP_bac_8"/>
    <property type="match status" value="1"/>
</dbReference>
<keyword evidence="3" id="KW-1185">Reference proteome</keyword>
<protein>
    <submittedName>
        <fullName evidence="2">Extracellular solute-binding protein</fullName>
    </submittedName>
</protein>
<dbReference type="PANTHER" id="PTHR43649:SF12">
    <property type="entry name" value="DIACETYLCHITOBIOSE BINDING PROTEIN DASA"/>
    <property type="match status" value="1"/>
</dbReference>
<evidence type="ECO:0000313" key="2">
    <source>
        <dbReference type="EMBL" id="MFC4075815.1"/>
    </source>
</evidence>
<accession>A0ABV8JBF9</accession>
<dbReference type="InterPro" id="IPR006059">
    <property type="entry name" value="SBP"/>
</dbReference>
<sequence>MKRVRKVGAWLVIFSLVGGITACSDKEAGQTEDRNKTYSITSLDFLYADFPPKDGEGVKMIEKKFRVNYKRTYGVYTEYPEKVATQVASGDIPDVIGFEMEMDKANFYKWAEQGAFLPLNDYIDDYPTLKKVPKEVWNAFTINGKIVGIPKYYPKNYLLTPIIRKDWLDRLGLEMPTTYEELKKVAIAFTKKDPDGNGKDDTYGMVLGEGLWPNYHFGTYWNPDAWYHKNNKGEFIPGVIAEPRKQWVAFMAKLYKEEALPKDFVLLNPNEANTKEFYAGKAGIMVGGPRGMNETYADALVKIHPKAELAAIPPFKAPDGSRGYTSGAGYYTANALSAKLADDPGKVRRILDIIDFGRRFYPLEQRNARTKDFDWLYGGEGKGYTLVDGHAVPSPVPEGKAPYHYLLDNKMWAPSDEANRYSETYKSPLYKKLAADLEKMHAETDHYANPVNQIYSETLAKKGREITTKLMNEQARMITGDRPLSDWDQIVDAYLEAGGQQMIDEVNKEMRRKKIEPGWK</sequence>
<dbReference type="Gene3D" id="3.40.190.10">
    <property type="entry name" value="Periplasmic binding protein-like II"/>
    <property type="match status" value="2"/>
</dbReference>
<proteinExistence type="predicted"/>
<evidence type="ECO:0000313" key="3">
    <source>
        <dbReference type="Proteomes" id="UP001595843"/>
    </source>
</evidence>
<dbReference type="PROSITE" id="PS51257">
    <property type="entry name" value="PROKAR_LIPOPROTEIN"/>
    <property type="match status" value="1"/>
</dbReference>
<feature type="signal peptide" evidence="1">
    <location>
        <begin position="1"/>
        <end position="22"/>
    </location>
</feature>
<keyword evidence="1" id="KW-0732">Signal</keyword>